<name>W9GVJ5_9PROT</name>
<feature type="domain" description="GST N-terminal" evidence="2">
    <location>
        <begin position="1"/>
        <end position="87"/>
    </location>
</feature>
<sequence>MITLYSYPTPNGHKASIMLEEICLPYEIVRVEIMQGENLKSEFLEISPLGKIPAMVDTDTGTGNAPRRVFGSGAILEYLAEKSGKLLPDDVCARTEVWNWLAFGVSDVGPTSVDMFRFAVRAPEKLPYAIELFRSELLRCYRALDIQLSKTEYLVNGEYTIADISVYPFIAIAGQTKPTMFENFPHLKRWHDLVGARPAVQRGMAVPE</sequence>
<comment type="caution">
    <text evidence="4">The sequence shown here is derived from an EMBL/GenBank/DDBJ whole genome shotgun (WGS) entry which is preliminary data.</text>
</comment>
<dbReference type="Pfam" id="PF00043">
    <property type="entry name" value="GST_C"/>
    <property type="match status" value="1"/>
</dbReference>
<dbReference type="Pfam" id="PF02798">
    <property type="entry name" value="GST_N"/>
    <property type="match status" value="1"/>
</dbReference>
<dbReference type="SUPFAM" id="SSF47616">
    <property type="entry name" value="GST C-terminal domain-like"/>
    <property type="match status" value="1"/>
</dbReference>
<dbReference type="Gene3D" id="1.20.1050.10">
    <property type="match status" value="1"/>
</dbReference>
<evidence type="ECO:0000313" key="5">
    <source>
        <dbReference type="Proteomes" id="UP000019486"/>
    </source>
</evidence>
<dbReference type="PATRIC" id="fig|1385369.3.peg.6548"/>
<dbReference type="STRING" id="1385369.N825_26905"/>
<dbReference type="InterPro" id="IPR040079">
    <property type="entry name" value="Glutathione_S-Trfase"/>
</dbReference>
<evidence type="ECO:0000259" key="2">
    <source>
        <dbReference type="PROSITE" id="PS50404"/>
    </source>
</evidence>
<dbReference type="SFLD" id="SFLDG01151">
    <property type="entry name" value="Main.2:_Nu-like"/>
    <property type="match status" value="1"/>
</dbReference>
<protein>
    <submittedName>
        <fullName evidence="4">Glutathione S-transferase</fullName>
    </submittedName>
</protein>
<keyword evidence="5" id="KW-1185">Reference proteome</keyword>
<dbReference type="PROSITE" id="PS50405">
    <property type="entry name" value="GST_CTER"/>
    <property type="match status" value="1"/>
</dbReference>
<dbReference type="GO" id="GO:0016740">
    <property type="term" value="F:transferase activity"/>
    <property type="evidence" value="ECO:0007669"/>
    <property type="project" value="UniProtKB-KW"/>
</dbReference>
<dbReference type="PROSITE" id="PS50404">
    <property type="entry name" value="GST_NTER"/>
    <property type="match status" value="1"/>
</dbReference>
<accession>W9GVJ5</accession>
<dbReference type="CDD" id="cd03048">
    <property type="entry name" value="GST_N_Ure2p_like"/>
    <property type="match status" value="1"/>
</dbReference>
<evidence type="ECO:0000259" key="3">
    <source>
        <dbReference type="PROSITE" id="PS50405"/>
    </source>
</evidence>
<dbReference type="AlphaFoldDB" id="W9GVJ5"/>
<dbReference type="InterPro" id="IPR004046">
    <property type="entry name" value="GST_C"/>
</dbReference>
<dbReference type="PANTHER" id="PTHR44051">
    <property type="entry name" value="GLUTATHIONE S-TRANSFERASE-RELATED"/>
    <property type="match status" value="1"/>
</dbReference>
<dbReference type="Gene3D" id="3.40.30.10">
    <property type="entry name" value="Glutaredoxin"/>
    <property type="match status" value="1"/>
</dbReference>
<dbReference type="RefSeq" id="WP_037460695.1">
    <property type="nucleotide sequence ID" value="NZ_AVFL01000043.1"/>
</dbReference>
<dbReference type="Proteomes" id="UP000019486">
    <property type="component" value="Unassembled WGS sequence"/>
</dbReference>
<dbReference type="InterPro" id="IPR004045">
    <property type="entry name" value="Glutathione_S-Trfase_N"/>
</dbReference>
<dbReference type="SFLD" id="SFLDS00019">
    <property type="entry name" value="Glutathione_Transferase_(cytos"/>
    <property type="match status" value="1"/>
</dbReference>
<dbReference type="EMBL" id="AVFL01000043">
    <property type="protein sequence ID" value="EWY36467.1"/>
    <property type="molecule type" value="Genomic_DNA"/>
</dbReference>
<dbReference type="OrthoDB" id="9803562at2"/>
<gene>
    <name evidence="4" type="ORF">N825_26905</name>
</gene>
<dbReference type="PANTHER" id="PTHR44051:SF8">
    <property type="entry name" value="GLUTATHIONE S-TRANSFERASE GSTA"/>
    <property type="match status" value="1"/>
</dbReference>
<organism evidence="4 5">
    <name type="scientific">Skermanella stibiiresistens SB22</name>
    <dbReference type="NCBI Taxonomy" id="1385369"/>
    <lineage>
        <taxon>Bacteria</taxon>
        <taxon>Pseudomonadati</taxon>
        <taxon>Pseudomonadota</taxon>
        <taxon>Alphaproteobacteria</taxon>
        <taxon>Rhodospirillales</taxon>
        <taxon>Azospirillaceae</taxon>
        <taxon>Skermanella</taxon>
    </lineage>
</organism>
<dbReference type="InterPro" id="IPR036282">
    <property type="entry name" value="Glutathione-S-Trfase_C_sf"/>
</dbReference>
<dbReference type="SFLD" id="SFLDG00358">
    <property type="entry name" value="Main_(cytGST)"/>
    <property type="match status" value="1"/>
</dbReference>
<evidence type="ECO:0000256" key="1">
    <source>
        <dbReference type="RuleBase" id="RU003494"/>
    </source>
</evidence>
<evidence type="ECO:0000313" key="4">
    <source>
        <dbReference type="EMBL" id="EWY36467.1"/>
    </source>
</evidence>
<dbReference type="SUPFAM" id="SSF52833">
    <property type="entry name" value="Thioredoxin-like"/>
    <property type="match status" value="1"/>
</dbReference>
<reference evidence="4 5" key="1">
    <citation type="submission" date="2013-08" db="EMBL/GenBank/DDBJ databases">
        <title>The genome sequence of Skermanella stibiiresistens.</title>
        <authorList>
            <person name="Zhu W."/>
            <person name="Wang G."/>
        </authorList>
    </citation>
    <scope>NUCLEOTIDE SEQUENCE [LARGE SCALE GENOMIC DNA]</scope>
    <source>
        <strain evidence="4 5">SB22</strain>
    </source>
</reference>
<dbReference type="InterPro" id="IPR036249">
    <property type="entry name" value="Thioredoxin-like_sf"/>
</dbReference>
<comment type="similarity">
    <text evidence="1">Belongs to the GST superfamily.</text>
</comment>
<proteinExistence type="inferred from homology"/>
<keyword evidence="4" id="KW-0808">Transferase</keyword>
<dbReference type="InterPro" id="IPR010987">
    <property type="entry name" value="Glutathione-S-Trfase_C-like"/>
</dbReference>
<feature type="domain" description="GST C-terminal" evidence="3">
    <location>
        <begin position="90"/>
        <end position="208"/>
    </location>
</feature>